<dbReference type="Gene3D" id="1.25.40.20">
    <property type="entry name" value="Ankyrin repeat-containing domain"/>
    <property type="match status" value="1"/>
</dbReference>
<dbReference type="InterPro" id="IPR002110">
    <property type="entry name" value="Ankyrin_rpt"/>
</dbReference>
<proteinExistence type="predicted"/>
<dbReference type="PROSITE" id="PS50297">
    <property type="entry name" value="ANK_REP_REGION"/>
    <property type="match status" value="2"/>
</dbReference>
<keyword evidence="1" id="KW-0677">Repeat</keyword>
<dbReference type="PROSITE" id="PS50088">
    <property type="entry name" value="ANK_REPEAT"/>
    <property type="match status" value="2"/>
</dbReference>
<organism evidence="4">
    <name type="scientific">Haptolina ericina</name>
    <dbReference type="NCBI Taxonomy" id="156174"/>
    <lineage>
        <taxon>Eukaryota</taxon>
        <taxon>Haptista</taxon>
        <taxon>Haptophyta</taxon>
        <taxon>Prymnesiophyceae</taxon>
        <taxon>Prymnesiales</taxon>
        <taxon>Prymnesiaceae</taxon>
        <taxon>Haptolina</taxon>
    </lineage>
</organism>
<evidence type="ECO:0000256" key="3">
    <source>
        <dbReference type="PROSITE-ProRule" id="PRU00023"/>
    </source>
</evidence>
<dbReference type="AlphaFoldDB" id="A0A7S3AF85"/>
<feature type="repeat" description="ANK" evidence="3">
    <location>
        <begin position="63"/>
        <end position="87"/>
    </location>
</feature>
<dbReference type="InterPro" id="IPR036770">
    <property type="entry name" value="Ankyrin_rpt-contain_sf"/>
</dbReference>
<dbReference type="PANTHER" id="PTHR24171:SF9">
    <property type="entry name" value="ANKYRIN REPEAT DOMAIN-CONTAINING PROTEIN 39"/>
    <property type="match status" value="1"/>
</dbReference>
<feature type="repeat" description="ANK" evidence="3">
    <location>
        <begin position="30"/>
        <end position="62"/>
    </location>
</feature>
<evidence type="ECO:0000256" key="2">
    <source>
        <dbReference type="ARBA" id="ARBA00023043"/>
    </source>
</evidence>
<dbReference type="SMART" id="SM00248">
    <property type="entry name" value="ANK"/>
    <property type="match status" value="3"/>
</dbReference>
<evidence type="ECO:0000256" key="1">
    <source>
        <dbReference type="ARBA" id="ARBA00022737"/>
    </source>
</evidence>
<accession>A0A7S3AF85</accession>
<evidence type="ECO:0000313" key="4">
    <source>
        <dbReference type="EMBL" id="CAE0101132.1"/>
    </source>
</evidence>
<dbReference type="PANTHER" id="PTHR24171">
    <property type="entry name" value="ANKYRIN REPEAT DOMAIN-CONTAINING PROTEIN 39-RELATED"/>
    <property type="match status" value="1"/>
</dbReference>
<reference evidence="4" key="1">
    <citation type="submission" date="2021-01" db="EMBL/GenBank/DDBJ databases">
        <authorList>
            <person name="Corre E."/>
            <person name="Pelletier E."/>
            <person name="Niang G."/>
            <person name="Scheremetjew M."/>
            <person name="Finn R."/>
            <person name="Kale V."/>
            <person name="Holt S."/>
            <person name="Cochrane G."/>
            <person name="Meng A."/>
            <person name="Brown T."/>
            <person name="Cohen L."/>
        </authorList>
    </citation>
    <scope>NUCLEOTIDE SEQUENCE</scope>
    <source>
        <strain evidence="4">CCMP281</strain>
    </source>
</reference>
<name>A0A7S3AF85_9EUKA</name>
<protein>
    <submittedName>
        <fullName evidence="4">Uncharacterized protein</fullName>
    </submittedName>
</protein>
<dbReference type="SUPFAM" id="SSF48403">
    <property type="entry name" value="Ankyrin repeat"/>
    <property type="match status" value="1"/>
</dbReference>
<gene>
    <name evidence="4" type="ORF">HERI1096_LOCUS2430</name>
</gene>
<sequence length="279" mass="28689">MEAAKQGDLRIMQAALEHDPSLIHERGGGIGHSALHWSAARGHAKTLEWLLQQGAPTDLRNHSGSTSLHAAAGNGQLRCAQVLIQHGGRALAELLDLDGQDAAAIAAQRGYNAIAQMLKQLSSPAPPPSTIDADAPAPTLVGAPAPAPVPTSKPAPATLPTNVEASYAEDGDSNGGVRVNGCCNGGFGSEERRPSALPLPASQLAELDLKELNCLSLLLAQLQRAGGRVDEAPYSQAQGSGSAQGGVVAASLALSPWQASCTARLGEVLAAELRRRDLD</sequence>
<dbReference type="EMBL" id="HBHX01004424">
    <property type="protein sequence ID" value="CAE0101132.1"/>
    <property type="molecule type" value="Transcribed_RNA"/>
</dbReference>
<keyword evidence="2 3" id="KW-0040">ANK repeat</keyword>
<dbReference type="Pfam" id="PF12796">
    <property type="entry name" value="Ank_2"/>
    <property type="match status" value="1"/>
</dbReference>